<evidence type="ECO:0000313" key="1">
    <source>
        <dbReference type="EMBL" id="KAJ9103614.1"/>
    </source>
</evidence>
<name>A0ACC2VVY8_9TREE</name>
<evidence type="ECO:0000313" key="2">
    <source>
        <dbReference type="Proteomes" id="UP001230649"/>
    </source>
</evidence>
<gene>
    <name evidence="1" type="ORF">QFC20_004770</name>
</gene>
<proteinExistence type="predicted"/>
<dbReference type="Proteomes" id="UP001230649">
    <property type="component" value="Unassembled WGS sequence"/>
</dbReference>
<keyword evidence="2" id="KW-1185">Reference proteome</keyword>
<dbReference type="EMBL" id="JASBWS010000058">
    <property type="protein sequence ID" value="KAJ9103614.1"/>
    <property type="molecule type" value="Genomic_DNA"/>
</dbReference>
<sequence length="352" mass="39184">MSDRTITPPGGERLHTPSRTPSPHRRETPLRTPEPAGTVATPVPTRFLEGYDEPSANVVLVGSDGVGLKVHDCYLKAASPFFLEMLEAGTKGGPVPLQADSLQLGFIMDRVCGKVPRWDTLKALAMTAPRPVILDGRHAIWALSKLDEIAKKYLLIGMSEYVQQLIINYAGQNPPPPAVLLHACQSSPIHGRMASAASEAFQNEMPIWMNEYFEKSTYAPRHDPAKRHFFIPEATNLRQSFVEALGVRVFFAYSRALKEGSLYLRNVADTDFVKPMGFDWNNVAKVFMATMTIPQRLRSWPLQHEDDDARSTWSTSSVEIAPHFSPSDRGLTPPIRRRASDTSSEMEEALVE</sequence>
<reference evidence="1" key="1">
    <citation type="submission" date="2023-04" db="EMBL/GenBank/DDBJ databases">
        <title>Draft Genome sequencing of Naganishia species isolated from polar environments using Oxford Nanopore Technology.</title>
        <authorList>
            <person name="Leo P."/>
            <person name="Venkateswaran K."/>
        </authorList>
    </citation>
    <scope>NUCLEOTIDE SEQUENCE</scope>
    <source>
        <strain evidence="1">MNA-CCFEE 5262</strain>
    </source>
</reference>
<protein>
    <submittedName>
        <fullName evidence="1">Uncharacterized protein</fullName>
    </submittedName>
</protein>
<comment type="caution">
    <text evidence="1">The sequence shown here is derived from an EMBL/GenBank/DDBJ whole genome shotgun (WGS) entry which is preliminary data.</text>
</comment>
<accession>A0ACC2VVY8</accession>
<organism evidence="1 2">
    <name type="scientific">Naganishia adeliensis</name>
    <dbReference type="NCBI Taxonomy" id="92952"/>
    <lineage>
        <taxon>Eukaryota</taxon>
        <taxon>Fungi</taxon>
        <taxon>Dikarya</taxon>
        <taxon>Basidiomycota</taxon>
        <taxon>Agaricomycotina</taxon>
        <taxon>Tremellomycetes</taxon>
        <taxon>Filobasidiales</taxon>
        <taxon>Filobasidiaceae</taxon>
        <taxon>Naganishia</taxon>
    </lineage>
</organism>